<dbReference type="CDD" id="cd12797">
    <property type="entry name" value="M23_peptidase"/>
    <property type="match status" value="1"/>
</dbReference>
<evidence type="ECO:0000313" key="7">
    <source>
        <dbReference type="Proteomes" id="UP000295773"/>
    </source>
</evidence>
<evidence type="ECO:0000313" key="6">
    <source>
        <dbReference type="EMBL" id="TCU53570.1"/>
    </source>
</evidence>
<dbReference type="InterPro" id="IPR016047">
    <property type="entry name" value="M23ase_b-sheet_dom"/>
</dbReference>
<feature type="coiled-coil region" evidence="2">
    <location>
        <begin position="177"/>
        <end position="249"/>
    </location>
</feature>
<dbReference type="Pfam" id="PF01551">
    <property type="entry name" value="Peptidase_M23"/>
    <property type="match status" value="1"/>
</dbReference>
<gene>
    <name evidence="6" type="ORF">EDD61_1285</name>
</gene>
<organism evidence="6 7">
    <name type="scientific">Longicatena caecimuris</name>
    <dbReference type="NCBI Taxonomy" id="1796635"/>
    <lineage>
        <taxon>Bacteria</taxon>
        <taxon>Bacillati</taxon>
        <taxon>Bacillota</taxon>
        <taxon>Erysipelotrichia</taxon>
        <taxon>Erysipelotrichales</taxon>
        <taxon>Erysipelotrichaceae</taxon>
        <taxon>Longicatena</taxon>
    </lineage>
</organism>
<dbReference type="PANTHER" id="PTHR21666">
    <property type="entry name" value="PEPTIDASE-RELATED"/>
    <property type="match status" value="1"/>
</dbReference>
<dbReference type="InterPro" id="IPR050570">
    <property type="entry name" value="Cell_wall_metabolism_enzyme"/>
</dbReference>
<proteinExistence type="predicted"/>
<keyword evidence="2" id="KW-0175">Coiled coil</keyword>
<evidence type="ECO:0000256" key="1">
    <source>
        <dbReference type="ARBA" id="ARBA00022729"/>
    </source>
</evidence>
<keyword evidence="7" id="KW-1185">Reference proteome</keyword>
<feature type="signal peptide" evidence="3">
    <location>
        <begin position="1"/>
        <end position="25"/>
    </location>
</feature>
<dbReference type="InterPro" id="IPR057309">
    <property type="entry name" value="PcsB_CC"/>
</dbReference>
<dbReference type="PANTHER" id="PTHR21666:SF270">
    <property type="entry name" value="MUREIN HYDROLASE ACTIVATOR ENVC"/>
    <property type="match status" value="1"/>
</dbReference>
<dbReference type="AlphaFoldDB" id="A0A4R3SX74"/>
<dbReference type="GO" id="GO:0004222">
    <property type="term" value="F:metalloendopeptidase activity"/>
    <property type="evidence" value="ECO:0007669"/>
    <property type="project" value="TreeGrafter"/>
</dbReference>
<dbReference type="RefSeq" id="WP_132225687.1">
    <property type="nucleotide sequence ID" value="NZ_JANKBG010000029.1"/>
</dbReference>
<feature type="coiled-coil region" evidence="2">
    <location>
        <begin position="67"/>
        <end position="143"/>
    </location>
</feature>
<dbReference type="Proteomes" id="UP000295773">
    <property type="component" value="Unassembled WGS sequence"/>
</dbReference>
<evidence type="ECO:0000259" key="4">
    <source>
        <dbReference type="Pfam" id="PF01551"/>
    </source>
</evidence>
<dbReference type="Pfam" id="PF24568">
    <property type="entry name" value="CC_PcsB"/>
    <property type="match status" value="1"/>
</dbReference>
<accession>A0A4R3SX74</accession>
<sequence length="466" mass="51563">MKKWKQITLAAFLCTWVVTSSQSTSALRANEFEGNEDAWVKRCSVAQSSSEMATKCAQFKTYYAKQSTQLQNEVSSLKKQISALDDNIDKLAAAVKKQASLVKTIEKKIAMNEASIRLINSDIKKLNKKINALQRSIDERNAIIIKRMQDEQATIGTNMSLEIIMGSQDLLDMIRKIDGLNRINEQDQREIDKIKEEKQEQNLQKSEKVRLKTALEETKRNNEKAKKEAEEVRKQKQVLLDKFRKQEEALDEKMRSVKVDISTIQENMINITNAPNGSFNFTTSGKLAKPVNGSISANSFYYPNGGVHLGLDVAVSLRTPIYAPANGVILYANNPVSTNSGYIGNTTGYPAGTGNSIQMLTRVDGTTYALSFFHMAQENFSVRAGQKVSKGQLLGLSGNTGNTTGPHCHLEVINLGNMAIDTAISRFQSTADFAWGNGWGSAGLANVCSVKGPPCREHPEDVYGYR</sequence>
<dbReference type="Gene3D" id="2.70.70.10">
    <property type="entry name" value="Glucose Permease (Domain IIA)"/>
    <property type="match status" value="1"/>
</dbReference>
<feature type="domain" description="M23ase beta-sheet core" evidence="4">
    <location>
        <begin position="307"/>
        <end position="416"/>
    </location>
</feature>
<protein>
    <submittedName>
        <fullName evidence="6">Septal ring factor EnvC (AmiA/AmiB activator)</fullName>
    </submittedName>
</protein>
<dbReference type="EMBL" id="SMBP01000028">
    <property type="protein sequence ID" value="TCU53570.1"/>
    <property type="molecule type" value="Genomic_DNA"/>
</dbReference>
<evidence type="ECO:0000256" key="2">
    <source>
        <dbReference type="SAM" id="Coils"/>
    </source>
</evidence>
<dbReference type="SUPFAM" id="SSF46579">
    <property type="entry name" value="Prefoldin"/>
    <property type="match status" value="1"/>
</dbReference>
<keyword evidence="1 3" id="KW-0732">Signal</keyword>
<comment type="caution">
    <text evidence="6">The sequence shown here is derived from an EMBL/GenBank/DDBJ whole genome shotgun (WGS) entry which is preliminary data.</text>
</comment>
<dbReference type="SUPFAM" id="SSF51261">
    <property type="entry name" value="Duplicated hybrid motif"/>
    <property type="match status" value="1"/>
</dbReference>
<evidence type="ECO:0000256" key="3">
    <source>
        <dbReference type="SAM" id="SignalP"/>
    </source>
</evidence>
<dbReference type="Gene3D" id="6.10.250.3150">
    <property type="match status" value="1"/>
</dbReference>
<name>A0A4R3SX74_9FIRM</name>
<feature type="chain" id="PRO_5039342127" evidence="3">
    <location>
        <begin position="26"/>
        <end position="466"/>
    </location>
</feature>
<dbReference type="InterPro" id="IPR011055">
    <property type="entry name" value="Dup_hybrid_motif"/>
</dbReference>
<evidence type="ECO:0000259" key="5">
    <source>
        <dbReference type="Pfam" id="PF24568"/>
    </source>
</evidence>
<reference evidence="6 7" key="1">
    <citation type="submission" date="2019-03" db="EMBL/GenBank/DDBJ databases">
        <title>Genomic Encyclopedia of Type Strains, Phase IV (KMG-IV): sequencing the most valuable type-strain genomes for metagenomic binning, comparative biology and taxonomic classification.</title>
        <authorList>
            <person name="Goeker M."/>
        </authorList>
    </citation>
    <scope>NUCLEOTIDE SEQUENCE [LARGE SCALE GENOMIC DNA]</scope>
    <source>
        <strain evidence="6 7">DSM 29481</strain>
    </source>
</reference>
<feature type="domain" description="Peptidoglycan hydrolase PcsB coiled-coil" evidence="5">
    <location>
        <begin position="130"/>
        <end position="200"/>
    </location>
</feature>